<dbReference type="Proteomes" id="UP000253606">
    <property type="component" value="Chromosome"/>
</dbReference>
<dbReference type="EMBL" id="CP030840">
    <property type="protein sequence ID" value="AXC15479.1"/>
    <property type="molecule type" value="Genomic_DNA"/>
</dbReference>
<dbReference type="AlphaFoldDB" id="A0A2Z5G908"/>
<proteinExistence type="predicted"/>
<protein>
    <submittedName>
        <fullName evidence="1">Uncharacterized protein</fullName>
    </submittedName>
</protein>
<reference evidence="1 2" key="1">
    <citation type="journal article" date="2018" name="Front. Microbiol.">
        <title>Hydrolytic Capabilities as a Key to Environmental Success: Chitinolytic and Cellulolytic Acidobacteria From Acidic Sub-arctic Soils and Boreal Peatlands.</title>
        <authorList>
            <person name="Belova S.E."/>
            <person name="Ravin N.V."/>
            <person name="Pankratov T.A."/>
            <person name="Rakitin A.L."/>
            <person name="Ivanova A.A."/>
            <person name="Beletsky A.V."/>
            <person name="Mardanov A.V."/>
            <person name="Sinninghe Damste J.S."/>
            <person name="Dedysh S.N."/>
        </authorList>
    </citation>
    <scope>NUCLEOTIDE SEQUENCE [LARGE SCALE GENOMIC DNA]</scope>
    <source>
        <strain evidence="1 2">SBC82</strain>
    </source>
</reference>
<keyword evidence="2" id="KW-1185">Reference proteome</keyword>
<organism evidence="1 2">
    <name type="scientific">Acidisarcina polymorpha</name>
    <dbReference type="NCBI Taxonomy" id="2211140"/>
    <lineage>
        <taxon>Bacteria</taxon>
        <taxon>Pseudomonadati</taxon>
        <taxon>Acidobacteriota</taxon>
        <taxon>Terriglobia</taxon>
        <taxon>Terriglobales</taxon>
        <taxon>Acidobacteriaceae</taxon>
        <taxon>Acidisarcina</taxon>
    </lineage>
</organism>
<name>A0A2Z5G908_9BACT</name>
<accession>A0A2Z5G908</accession>
<gene>
    <name evidence="1" type="ORF">ACPOL_6238</name>
</gene>
<dbReference type="KEGG" id="abas:ACPOL_6238"/>
<evidence type="ECO:0000313" key="2">
    <source>
        <dbReference type="Proteomes" id="UP000253606"/>
    </source>
</evidence>
<evidence type="ECO:0000313" key="1">
    <source>
        <dbReference type="EMBL" id="AXC15479.1"/>
    </source>
</evidence>
<sequence length="84" mass="9118">MVARIVLCFFLHRAFALVVVLGFVALHRVSIRTLDELYSCKLGAGWGERRVDAAIYRSASKAEVGSQSEHGVVATGEHVDLSSS</sequence>